<dbReference type="EMBL" id="QXCT01000001">
    <property type="protein sequence ID" value="MDW9250709.1"/>
    <property type="molecule type" value="Genomic_DNA"/>
</dbReference>
<proteinExistence type="predicted"/>
<organism evidence="1 2">
    <name type="scientific">Burkholderia thailandensis</name>
    <dbReference type="NCBI Taxonomy" id="57975"/>
    <lineage>
        <taxon>Bacteria</taxon>
        <taxon>Pseudomonadati</taxon>
        <taxon>Pseudomonadota</taxon>
        <taxon>Betaproteobacteria</taxon>
        <taxon>Burkholderiales</taxon>
        <taxon>Burkholderiaceae</taxon>
        <taxon>Burkholderia</taxon>
        <taxon>pseudomallei group</taxon>
    </lineage>
</organism>
<evidence type="ECO:0000313" key="2">
    <source>
        <dbReference type="Proteomes" id="UP001272137"/>
    </source>
</evidence>
<dbReference type="AlphaFoldDB" id="A0AAW9CJE5"/>
<name>A0AAW9CJE5_BURTH</name>
<dbReference type="Proteomes" id="UP001272137">
    <property type="component" value="Unassembled WGS sequence"/>
</dbReference>
<evidence type="ECO:0000313" key="1">
    <source>
        <dbReference type="EMBL" id="MDW9250709.1"/>
    </source>
</evidence>
<reference evidence="1" key="1">
    <citation type="submission" date="2018-08" db="EMBL/GenBank/DDBJ databases">
        <title>Identification of Burkholderia cepacia strains that express a Burkholderia pseudomallei-like capsular polysaccharide.</title>
        <authorList>
            <person name="Burtnick M.N."/>
            <person name="Vongsouvath M."/>
            <person name="Newton P."/>
            <person name="Wuthiekanun V."/>
            <person name="Limmathurotsakul D."/>
            <person name="Brett P.J."/>
            <person name="Chantratita N."/>
            <person name="Dance D.A."/>
        </authorList>
    </citation>
    <scope>NUCLEOTIDE SEQUENCE</scope>
    <source>
        <strain evidence="1">SBXCC001</strain>
    </source>
</reference>
<sequence length="39" mass="4823">MPFDHFMRYKTIRTSNCTYMSNRQRIHNCKSYDRTESFG</sequence>
<comment type="caution">
    <text evidence="1">The sequence shown here is derived from an EMBL/GenBank/DDBJ whole genome shotgun (WGS) entry which is preliminary data.</text>
</comment>
<protein>
    <submittedName>
        <fullName evidence="1">Uncharacterized protein</fullName>
    </submittedName>
</protein>
<gene>
    <name evidence="1" type="ORF">C7S16_5128</name>
</gene>
<accession>A0AAW9CJE5</accession>